<proteinExistence type="predicted"/>
<dbReference type="SMART" id="SM00848">
    <property type="entry name" value="Inhibitor_I29"/>
    <property type="match status" value="1"/>
</dbReference>
<protein>
    <recommendedName>
        <fullName evidence="1">Cathepsin propeptide inhibitor domain-containing protein</fullName>
    </recommendedName>
</protein>
<keyword evidence="3" id="KW-1185">Reference proteome</keyword>
<dbReference type="AlphaFoldDB" id="A0AA89B851"/>
<accession>A0AA89B851</accession>
<evidence type="ECO:0000313" key="2">
    <source>
        <dbReference type="EMBL" id="KAK3033404.1"/>
    </source>
</evidence>
<dbReference type="InterPro" id="IPR038765">
    <property type="entry name" value="Papain-like_cys_pep_sf"/>
</dbReference>
<reference evidence="2" key="1">
    <citation type="submission" date="2022-12" db="EMBL/GenBank/DDBJ databases">
        <title>Draft genome assemblies for two species of Escallonia (Escalloniales).</title>
        <authorList>
            <person name="Chanderbali A."/>
            <person name="Dervinis C."/>
            <person name="Anghel I."/>
            <person name="Soltis D."/>
            <person name="Soltis P."/>
            <person name="Zapata F."/>
        </authorList>
    </citation>
    <scope>NUCLEOTIDE SEQUENCE</scope>
    <source>
        <strain evidence="2">UCBG64.0493</strain>
        <tissue evidence="2">Leaf</tissue>
    </source>
</reference>
<dbReference type="EMBL" id="JAVXUP010000234">
    <property type="protein sequence ID" value="KAK3033404.1"/>
    <property type="molecule type" value="Genomic_DNA"/>
</dbReference>
<dbReference type="SUPFAM" id="SSF54001">
    <property type="entry name" value="Cysteine proteinases"/>
    <property type="match status" value="1"/>
</dbReference>
<comment type="caution">
    <text evidence="2">The sequence shown here is derived from an EMBL/GenBank/DDBJ whole genome shotgun (WGS) entry which is preliminary data.</text>
</comment>
<dbReference type="Pfam" id="PF08246">
    <property type="entry name" value="Inhibitor_I29"/>
    <property type="match status" value="1"/>
</dbReference>
<dbReference type="InterPro" id="IPR013201">
    <property type="entry name" value="Prot_inhib_I29"/>
</dbReference>
<feature type="domain" description="Cathepsin propeptide inhibitor" evidence="1">
    <location>
        <begin position="120"/>
        <end position="177"/>
    </location>
</feature>
<sequence>MGHMATVLVGCRGAVLGWRMGPLVDGHRGTVLGGRSGAVLVIVGAKEQPMTFSLTRAVEAVVNFCMCSDNSSILSRYNMARAHGRCARRMGAVLGRLGTMLDGYRGTVLGGHMSAVLVMHEKWVGRYGRVEKDTEEKNRRFKIFEENVKHIESFNRANDKPYKLSINKFADLTNEEFTSLKN</sequence>
<evidence type="ECO:0000313" key="3">
    <source>
        <dbReference type="Proteomes" id="UP001188597"/>
    </source>
</evidence>
<gene>
    <name evidence="2" type="ORF">RJ639_032377</name>
</gene>
<name>A0AA89B851_9ASTE</name>
<evidence type="ECO:0000259" key="1">
    <source>
        <dbReference type="SMART" id="SM00848"/>
    </source>
</evidence>
<dbReference type="Proteomes" id="UP001188597">
    <property type="component" value="Unassembled WGS sequence"/>
</dbReference>
<dbReference type="Gene3D" id="1.10.287.2250">
    <property type="match status" value="1"/>
</dbReference>
<organism evidence="2 3">
    <name type="scientific">Escallonia herrerae</name>
    <dbReference type="NCBI Taxonomy" id="1293975"/>
    <lineage>
        <taxon>Eukaryota</taxon>
        <taxon>Viridiplantae</taxon>
        <taxon>Streptophyta</taxon>
        <taxon>Embryophyta</taxon>
        <taxon>Tracheophyta</taxon>
        <taxon>Spermatophyta</taxon>
        <taxon>Magnoliopsida</taxon>
        <taxon>eudicotyledons</taxon>
        <taxon>Gunneridae</taxon>
        <taxon>Pentapetalae</taxon>
        <taxon>asterids</taxon>
        <taxon>campanulids</taxon>
        <taxon>Escalloniales</taxon>
        <taxon>Escalloniaceae</taxon>
        <taxon>Escallonia</taxon>
    </lineage>
</organism>